<keyword evidence="1" id="KW-0472">Membrane</keyword>
<evidence type="ECO:0000313" key="3">
    <source>
        <dbReference type="Proteomes" id="UP000033079"/>
    </source>
</evidence>
<dbReference type="EMBL" id="CP009530">
    <property type="protein sequence ID" value="AKB58012.1"/>
    <property type="molecule type" value="Genomic_DNA"/>
</dbReference>
<keyword evidence="1" id="KW-0812">Transmembrane</keyword>
<feature type="transmembrane region" description="Helical" evidence="1">
    <location>
        <begin position="33"/>
        <end position="57"/>
    </location>
</feature>
<dbReference type="HOGENOM" id="CLU_2406347_0_0_2"/>
<accession>A0A0E3R307</accession>
<keyword evidence="1" id="KW-1133">Transmembrane helix</keyword>
<dbReference type="AlphaFoldDB" id="A0A0E3R307"/>
<sequence>MHPGRDYHYCNCFYLFLRCDIGYNDAGNPPKNVAFASGFILGLCMGAGGIGAAVIGWTADLIGSLSDTMFLLIIPTILCLILALLVRHPAGN</sequence>
<gene>
    <name evidence="2" type="ORF">MSBR2_1496</name>
</gene>
<name>A0A0E3R307_METBA</name>
<dbReference type="KEGG" id="mbar:MSBR2_1496"/>
<proteinExistence type="predicted"/>
<dbReference type="RefSeq" id="WP_048119367.1">
    <property type="nucleotide sequence ID" value="NZ_CP009530.1"/>
</dbReference>
<dbReference type="InterPro" id="IPR036259">
    <property type="entry name" value="MFS_trans_sf"/>
</dbReference>
<dbReference type="GeneID" id="24800480"/>
<reference evidence="2 3" key="1">
    <citation type="submission" date="2014-07" db="EMBL/GenBank/DDBJ databases">
        <title>Methanogenic archaea and the global carbon cycle.</title>
        <authorList>
            <person name="Henriksen J.R."/>
            <person name="Luke J."/>
            <person name="Reinhart S."/>
            <person name="Benedict M.N."/>
            <person name="Youngblut N.D."/>
            <person name="Metcalf M.E."/>
            <person name="Whitaker R.J."/>
            <person name="Metcalf W.W."/>
        </authorList>
    </citation>
    <scope>NUCLEOTIDE SEQUENCE [LARGE SCALE GENOMIC DNA]</scope>
    <source>
        <strain evidence="2 3">227</strain>
    </source>
</reference>
<protein>
    <submittedName>
        <fullName evidence="2">Multidrug resistance efflux pump</fullName>
    </submittedName>
</protein>
<dbReference type="SUPFAM" id="SSF103473">
    <property type="entry name" value="MFS general substrate transporter"/>
    <property type="match status" value="1"/>
</dbReference>
<organism evidence="2 3">
    <name type="scientific">Methanosarcina barkeri 227</name>
    <dbReference type="NCBI Taxonomy" id="1434106"/>
    <lineage>
        <taxon>Archaea</taxon>
        <taxon>Methanobacteriati</taxon>
        <taxon>Methanobacteriota</taxon>
        <taxon>Stenosarchaea group</taxon>
        <taxon>Methanomicrobia</taxon>
        <taxon>Methanosarcinales</taxon>
        <taxon>Methanosarcinaceae</taxon>
        <taxon>Methanosarcina</taxon>
    </lineage>
</organism>
<evidence type="ECO:0000256" key="1">
    <source>
        <dbReference type="SAM" id="Phobius"/>
    </source>
</evidence>
<feature type="transmembrane region" description="Helical" evidence="1">
    <location>
        <begin position="69"/>
        <end position="86"/>
    </location>
</feature>
<dbReference type="PATRIC" id="fig|1434106.5.peg.1930"/>
<evidence type="ECO:0000313" key="2">
    <source>
        <dbReference type="EMBL" id="AKB58012.1"/>
    </source>
</evidence>
<dbReference type="Proteomes" id="UP000033079">
    <property type="component" value="Chromosome"/>
</dbReference>